<comment type="caution">
    <text evidence="2">The sequence shown here is derived from an EMBL/GenBank/DDBJ whole genome shotgun (WGS) entry which is preliminary data.</text>
</comment>
<evidence type="ECO:0000256" key="1">
    <source>
        <dbReference type="SAM" id="MobiDB-lite"/>
    </source>
</evidence>
<proteinExistence type="predicted"/>
<protein>
    <submittedName>
        <fullName evidence="2">Uncharacterized protein</fullName>
    </submittedName>
</protein>
<evidence type="ECO:0000313" key="2">
    <source>
        <dbReference type="EMBL" id="KAF0046287.1"/>
    </source>
</evidence>
<evidence type="ECO:0000313" key="3">
    <source>
        <dbReference type="Proteomes" id="UP000438429"/>
    </source>
</evidence>
<dbReference type="AlphaFoldDB" id="A0A6A4THW2"/>
<feature type="compositionally biased region" description="Basic and acidic residues" evidence="1">
    <location>
        <begin position="35"/>
        <end position="60"/>
    </location>
</feature>
<accession>A0A6A4THW2</accession>
<gene>
    <name evidence="2" type="ORF">F2P81_002816</name>
</gene>
<dbReference type="EMBL" id="VEVO01000002">
    <property type="protein sequence ID" value="KAF0046287.1"/>
    <property type="molecule type" value="Genomic_DNA"/>
</dbReference>
<name>A0A6A4THW2_SCOMX</name>
<dbReference type="Proteomes" id="UP000438429">
    <property type="component" value="Unassembled WGS sequence"/>
</dbReference>
<sequence>MLKAVVLPSGRCITMKGEVNAALIRTTAAARRRPDKRDDRAPVEPRWRPGGDPVETRWSRGGDPVVPRQSPPRRGNLEER</sequence>
<organism evidence="2 3">
    <name type="scientific">Scophthalmus maximus</name>
    <name type="common">Turbot</name>
    <name type="synonym">Psetta maxima</name>
    <dbReference type="NCBI Taxonomy" id="52904"/>
    <lineage>
        <taxon>Eukaryota</taxon>
        <taxon>Metazoa</taxon>
        <taxon>Chordata</taxon>
        <taxon>Craniata</taxon>
        <taxon>Vertebrata</taxon>
        <taxon>Euteleostomi</taxon>
        <taxon>Actinopterygii</taxon>
        <taxon>Neopterygii</taxon>
        <taxon>Teleostei</taxon>
        <taxon>Neoteleostei</taxon>
        <taxon>Acanthomorphata</taxon>
        <taxon>Carangaria</taxon>
        <taxon>Pleuronectiformes</taxon>
        <taxon>Pleuronectoidei</taxon>
        <taxon>Scophthalmidae</taxon>
        <taxon>Scophthalmus</taxon>
    </lineage>
</organism>
<reference evidence="2 3" key="1">
    <citation type="submission" date="2019-06" db="EMBL/GenBank/DDBJ databases">
        <title>Draft genomes of female and male turbot (Scophthalmus maximus).</title>
        <authorList>
            <person name="Xu H."/>
            <person name="Xu X.-W."/>
            <person name="Shao C."/>
            <person name="Chen S."/>
        </authorList>
    </citation>
    <scope>NUCLEOTIDE SEQUENCE [LARGE SCALE GENOMIC DNA]</scope>
    <source>
        <strain evidence="2">Ysfricsl-2016a</strain>
        <tissue evidence="2">Blood</tissue>
    </source>
</reference>
<feature type="region of interest" description="Disordered" evidence="1">
    <location>
        <begin position="29"/>
        <end position="80"/>
    </location>
</feature>